<gene>
    <name evidence="1" type="ORF">CYBJADRAFT_179948</name>
</gene>
<evidence type="ECO:0000313" key="1">
    <source>
        <dbReference type="EMBL" id="ODV71452.1"/>
    </source>
</evidence>
<name>A0A1E4RVZ1_CYBJN</name>
<dbReference type="GeneID" id="30991379"/>
<proteinExistence type="predicted"/>
<feature type="non-terminal residue" evidence="1">
    <location>
        <position position="1"/>
    </location>
</feature>
<dbReference type="RefSeq" id="XP_020068491.1">
    <property type="nucleotide sequence ID" value="XM_020216983.1"/>
</dbReference>
<keyword evidence="2" id="KW-1185">Reference proteome</keyword>
<protein>
    <submittedName>
        <fullName evidence="1">Uncharacterized protein</fullName>
    </submittedName>
</protein>
<dbReference type="Proteomes" id="UP000094389">
    <property type="component" value="Unassembled WGS sequence"/>
</dbReference>
<sequence>FKIYTCDNGSDCDTLSVLFFNGLINRGQVALNSANMLASPTLSTDTLDSFVNDGTFTMADFGSSGGMNAFIHSVKTTSKGAVAYCQTGSCSGGASNLGDLRTSQLMIEPSVHHQLISLWKHELLGLAVLVLEKALCLTNHHLDRYYLNTDETAYLATQCSRILLGTGEQQNDLNVAGSCNENVICFANVVPDFSLDRYIPSANTGGRTFCFNIQ</sequence>
<reference evidence="1 2" key="1">
    <citation type="journal article" date="2016" name="Proc. Natl. Acad. Sci. U.S.A.">
        <title>Comparative genomics of biotechnologically important yeasts.</title>
        <authorList>
            <person name="Riley R."/>
            <person name="Haridas S."/>
            <person name="Wolfe K.H."/>
            <person name="Lopes M.R."/>
            <person name="Hittinger C.T."/>
            <person name="Goeker M."/>
            <person name="Salamov A.A."/>
            <person name="Wisecaver J.H."/>
            <person name="Long T.M."/>
            <person name="Calvey C.H."/>
            <person name="Aerts A.L."/>
            <person name="Barry K.W."/>
            <person name="Choi C."/>
            <person name="Clum A."/>
            <person name="Coughlan A.Y."/>
            <person name="Deshpande S."/>
            <person name="Douglass A.P."/>
            <person name="Hanson S.J."/>
            <person name="Klenk H.-P."/>
            <person name="LaButti K.M."/>
            <person name="Lapidus A."/>
            <person name="Lindquist E.A."/>
            <person name="Lipzen A.M."/>
            <person name="Meier-Kolthoff J.P."/>
            <person name="Ohm R.A."/>
            <person name="Otillar R.P."/>
            <person name="Pangilinan J.L."/>
            <person name="Peng Y."/>
            <person name="Rokas A."/>
            <person name="Rosa C.A."/>
            <person name="Scheuner C."/>
            <person name="Sibirny A.A."/>
            <person name="Slot J.C."/>
            <person name="Stielow J.B."/>
            <person name="Sun H."/>
            <person name="Kurtzman C.P."/>
            <person name="Blackwell M."/>
            <person name="Grigoriev I.V."/>
            <person name="Jeffries T.W."/>
        </authorList>
    </citation>
    <scope>NUCLEOTIDE SEQUENCE [LARGE SCALE GENOMIC DNA]</scope>
    <source>
        <strain evidence="2">ATCC 18201 / CBS 1600 / BCRC 20928 / JCM 3617 / NBRC 0987 / NRRL Y-1542</strain>
    </source>
</reference>
<evidence type="ECO:0000313" key="2">
    <source>
        <dbReference type="Proteomes" id="UP000094389"/>
    </source>
</evidence>
<dbReference type="EMBL" id="KV453941">
    <property type="protein sequence ID" value="ODV71452.1"/>
    <property type="molecule type" value="Genomic_DNA"/>
</dbReference>
<organism evidence="1 2">
    <name type="scientific">Cyberlindnera jadinii (strain ATCC 18201 / CBS 1600 / BCRC 20928 / JCM 3617 / NBRC 0987 / NRRL Y-1542)</name>
    <name type="common">Torula yeast</name>
    <name type="synonym">Candida utilis</name>
    <dbReference type="NCBI Taxonomy" id="983966"/>
    <lineage>
        <taxon>Eukaryota</taxon>
        <taxon>Fungi</taxon>
        <taxon>Dikarya</taxon>
        <taxon>Ascomycota</taxon>
        <taxon>Saccharomycotina</taxon>
        <taxon>Saccharomycetes</taxon>
        <taxon>Phaffomycetales</taxon>
        <taxon>Phaffomycetaceae</taxon>
        <taxon>Cyberlindnera</taxon>
    </lineage>
</organism>
<dbReference type="AlphaFoldDB" id="A0A1E4RVZ1"/>
<accession>A0A1E4RVZ1</accession>